<dbReference type="EMBL" id="CP003630">
    <property type="protein sequence ID" value="AFZ21830.1"/>
    <property type="molecule type" value="Genomic_DNA"/>
</dbReference>
<dbReference type="KEGG" id="mic:Mic7113_6240"/>
<feature type="domain" description="TIR" evidence="3">
    <location>
        <begin position="111"/>
        <end position="235"/>
    </location>
</feature>
<dbReference type="GO" id="GO:0007165">
    <property type="term" value="P:signal transduction"/>
    <property type="evidence" value="ECO:0007669"/>
    <property type="project" value="InterPro"/>
</dbReference>
<accession>K9WN37</accession>
<dbReference type="InterPro" id="IPR035897">
    <property type="entry name" value="Toll_tir_struct_dom_sf"/>
</dbReference>
<dbReference type="Gene3D" id="2.130.10.10">
    <property type="entry name" value="YVTN repeat-like/Quinoprotein amine dehydrogenase"/>
    <property type="match status" value="1"/>
</dbReference>
<sequence>MSLTIPIPNGLRDLQYIDLTDNVKEDDYLLDESQLLRILHQDEAYYNEHKVLLTKALKWKQQHENPSILLRGYNLRSAETWLKVAKRRTQHPPIPLQEEFIAESLRQPPASSLDVFVSYSRADADFARKLNDSLQIQGKTTWFDQESIASGSDFQQEIYRGIKACDNFLFILSPRSVNSTYCADEVEYAASLNKRFVTVLHRDVNSADLHPELAKMQWIDFNQNERDFNANFNQLVRTLDTDREHVHNHTKWLQRAIEWDSKGKSADLLLRGSEFAIAQNWLQETEQQKKQPAATVLQEEIIVASQNAIEAAEEAEKRRQAEMLRLQEERAKEAEARLAEQKKNAKQTRRIAIGSTVAAVVMAGLTLLAGITARKSEIAQLQASIITSEMWLSSNQDLEALTGILKVGRKLESSIWQAVWPDPNLRSQVMGTLQRVVYGVKERNRLSGHKDRVIEVRFSSNGKLVTTMEIETKTVRFWDLKGKEVRTSQKYQDLIQSAYHSPDASETPIIPLSPEPTSNREPVKILIIGSPKGVNNIIQTLYRLRFAEVREWSPLQPTANPGEVVSILKRQLSIR</sequence>
<evidence type="ECO:0000313" key="5">
    <source>
        <dbReference type="Proteomes" id="UP000010471"/>
    </source>
</evidence>
<evidence type="ECO:0000313" key="4">
    <source>
        <dbReference type="EMBL" id="AFZ21830.1"/>
    </source>
</evidence>
<dbReference type="PANTHER" id="PTHR47508">
    <property type="entry name" value="SAM DOMAIN-CONTAINING PROTEIN-RELATED"/>
    <property type="match status" value="1"/>
</dbReference>
<keyword evidence="1" id="KW-0175">Coiled coil</keyword>
<evidence type="ECO:0000256" key="2">
    <source>
        <dbReference type="SAM" id="Phobius"/>
    </source>
</evidence>
<evidence type="ECO:0000256" key="1">
    <source>
        <dbReference type="SAM" id="Coils"/>
    </source>
</evidence>
<protein>
    <submittedName>
        <fullName evidence="4">TIR domain-containing protein</fullName>
    </submittedName>
</protein>
<dbReference type="SUPFAM" id="SSF52200">
    <property type="entry name" value="Toll/Interleukin receptor TIR domain"/>
    <property type="match status" value="1"/>
</dbReference>
<dbReference type="Pfam" id="PF13676">
    <property type="entry name" value="TIR_2"/>
    <property type="match status" value="1"/>
</dbReference>
<keyword evidence="5" id="KW-1185">Reference proteome</keyword>
<dbReference type="STRING" id="1173027.Mic7113_6240"/>
<dbReference type="InterPro" id="IPR000157">
    <property type="entry name" value="TIR_dom"/>
</dbReference>
<feature type="coiled-coil region" evidence="1">
    <location>
        <begin position="309"/>
        <end position="351"/>
    </location>
</feature>
<organism evidence="4 5">
    <name type="scientific">Allocoleopsis franciscana PCC 7113</name>
    <dbReference type="NCBI Taxonomy" id="1173027"/>
    <lineage>
        <taxon>Bacteria</taxon>
        <taxon>Bacillati</taxon>
        <taxon>Cyanobacteriota</taxon>
        <taxon>Cyanophyceae</taxon>
        <taxon>Coleofasciculales</taxon>
        <taxon>Coleofasciculaceae</taxon>
        <taxon>Allocoleopsis</taxon>
        <taxon>Allocoleopsis franciscana</taxon>
    </lineage>
</organism>
<dbReference type="AlphaFoldDB" id="K9WN37"/>
<evidence type="ECO:0000259" key="3">
    <source>
        <dbReference type="PROSITE" id="PS50104"/>
    </source>
</evidence>
<dbReference type="SUPFAM" id="SSF117289">
    <property type="entry name" value="Nucleoporin domain"/>
    <property type="match status" value="1"/>
</dbReference>
<name>K9WN37_9CYAN</name>
<gene>
    <name evidence="4" type="ORF">Mic7113_6240</name>
</gene>
<dbReference type="HOGENOM" id="CLU_473940_0_0_3"/>
<reference evidence="4 5" key="1">
    <citation type="submission" date="2012-06" db="EMBL/GenBank/DDBJ databases">
        <title>Finished chromosome of genome of Microcoleus sp. PCC 7113.</title>
        <authorList>
            <consortium name="US DOE Joint Genome Institute"/>
            <person name="Gugger M."/>
            <person name="Coursin T."/>
            <person name="Rippka R."/>
            <person name="Tandeau De Marsac N."/>
            <person name="Huntemann M."/>
            <person name="Wei C.-L."/>
            <person name="Han J."/>
            <person name="Detter J.C."/>
            <person name="Han C."/>
            <person name="Tapia R."/>
            <person name="Chen A."/>
            <person name="Kyrpides N."/>
            <person name="Mavromatis K."/>
            <person name="Markowitz V."/>
            <person name="Szeto E."/>
            <person name="Ivanova N."/>
            <person name="Pagani I."/>
            <person name="Pati A."/>
            <person name="Goodwin L."/>
            <person name="Nordberg H.P."/>
            <person name="Cantor M.N."/>
            <person name="Hua S.X."/>
            <person name="Woyke T."/>
            <person name="Kerfeld C.A."/>
        </authorList>
    </citation>
    <scope>NUCLEOTIDE SEQUENCE [LARGE SCALE GENOMIC DNA]</scope>
    <source>
        <strain evidence="4 5">PCC 7113</strain>
    </source>
</reference>
<dbReference type="Proteomes" id="UP000010471">
    <property type="component" value="Chromosome"/>
</dbReference>
<keyword evidence="2" id="KW-0472">Membrane</keyword>
<dbReference type="SMART" id="SM00255">
    <property type="entry name" value="TIR"/>
    <property type="match status" value="1"/>
</dbReference>
<dbReference type="PATRIC" id="fig|1173027.3.peg.6909"/>
<keyword evidence="2" id="KW-0812">Transmembrane</keyword>
<dbReference type="eggNOG" id="COG2319">
    <property type="taxonomic scope" value="Bacteria"/>
</dbReference>
<keyword evidence="2" id="KW-1133">Transmembrane helix</keyword>
<feature type="transmembrane region" description="Helical" evidence="2">
    <location>
        <begin position="351"/>
        <end position="371"/>
    </location>
</feature>
<proteinExistence type="predicted"/>
<dbReference type="PROSITE" id="PS50104">
    <property type="entry name" value="TIR"/>
    <property type="match status" value="1"/>
</dbReference>
<dbReference type="PANTHER" id="PTHR47508:SF1">
    <property type="entry name" value="NON-SPECIFIC SERINE_THREONINE PROTEIN KINASE"/>
    <property type="match status" value="1"/>
</dbReference>
<dbReference type="Gene3D" id="3.40.50.10140">
    <property type="entry name" value="Toll/interleukin-1 receptor homology (TIR) domain"/>
    <property type="match status" value="1"/>
</dbReference>
<dbReference type="InterPro" id="IPR015943">
    <property type="entry name" value="WD40/YVTN_repeat-like_dom_sf"/>
</dbReference>